<feature type="coiled-coil region" evidence="1">
    <location>
        <begin position="99"/>
        <end position="126"/>
    </location>
</feature>
<evidence type="ECO:0000256" key="1">
    <source>
        <dbReference type="SAM" id="Coils"/>
    </source>
</evidence>
<evidence type="ECO:0000313" key="2">
    <source>
        <dbReference type="EMBL" id="UMM40463.1"/>
    </source>
</evidence>
<accession>A0AAE9JS58</accession>
<dbReference type="Proteomes" id="UP000829354">
    <property type="component" value="Chromosome X"/>
</dbReference>
<gene>
    <name evidence="2" type="ORF">L5515_017085</name>
</gene>
<name>A0AAE9JS58_CAEBR</name>
<keyword evidence="1" id="KW-0175">Coiled coil</keyword>
<keyword evidence="3" id="KW-1185">Reference proteome</keyword>
<dbReference type="AlphaFoldDB" id="A0AAE9JS58"/>
<sequence length="144" mass="15872">MKVELAIKALPRNAVVYYPRGRQFIQWPAFGGHVTEEWLAKNRCPGEQAPFCGTPLVISADEKIPNSFPATELLIVTRLEGGSVRKEGRLGNDLSLQRSDQKGKENALLKKRVDSLEKKIQQLELGSAVGTVGVQEEKVCGKSK</sequence>
<organism evidence="2 3">
    <name type="scientific">Caenorhabditis briggsae</name>
    <dbReference type="NCBI Taxonomy" id="6238"/>
    <lineage>
        <taxon>Eukaryota</taxon>
        <taxon>Metazoa</taxon>
        <taxon>Ecdysozoa</taxon>
        <taxon>Nematoda</taxon>
        <taxon>Chromadorea</taxon>
        <taxon>Rhabditida</taxon>
        <taxon>Rhabditina</taxon>
        <taxon>Rhabditomorpha</taxon>
        <taxon>Rhabditoidea</taxon>
        <taxon>Rhabditidae</taxon>
        <taxon>Peloderinae</taxon>
        <taxon>Caenorhabditis</taxon>
    </lineage>
</organism>
<protein>
    <submittedName>
        <fullName evidence="2">Uncharacterized protein</fullName>
    </submittedName>
</protein>
<evidence type="ECO:0000313" key="3">
    <source>
        <dbReference type="Proteomes" id="UP000829354"/>
    </source>
</evidence>
<dbReference type="EMBL" id="CP092625">
    <property type="protein sequence ID" value="UMM40463.1"/>
    <property type="molecule type" value="Genomic_DNA"/>
</dbReference>
<proteinExistence type="predicted"/>
<reference evidence="2 3" key="1">
    <citation type="submission" date="2022-04" db="EMBL/GenBank/DDBJ databases">
        <title>Chromosome-level reference genomes for two strains of Caenorhabditis briggsae: an improved platform for comparative genomics.</title>
        <authorList>
            <person name="Stevens L."/>
            <person name="Andersen E."/>
        </authorList>
    </citation>
    <scope>NUCLEOTIDE SEQUENCE [LARGE SCALE GENOMIC DNA]</scope>
    <source>
        <strain evidence="2">VX34</strain>
        <tissue evidence="2">Whole-organism</tissue>
    </source>
</reference>